<sequence length="783" mass="85687">MAKFQIPVLRTRWRSRNLHRWSPPSRWAISRRGAGSPPARTAGLRTPDLDDTVGIPRLSPDSAGEPALPAWDIFGKLSNAGDDQPDPQRAVSTSFISRAGASALVVISNDGDIDSARNGETGFYVDDMRIVSLFRFRLNGALCRLQSSDTDSTLSYFAFTYCSAAHDHIGLTVTYTFGESDLWISMETTNSGSGIEDISIDVDFAADFFDTFYVRFPPKGPRGTLHPAKLATSGQSVEYDTLDGRRLRSAIEASEHPVGSQAGTMRFARSLQSGETWKLVFQAGAQASTVDVESWTKAWDVLKHSRLAAFAGGCNVRSTNADVNSWLTRAEADLSIMTVTLDTGPYPVAGLPWFAVPFGRDGLITGLQTLEFSPQIMKGVLLHHAKYQATEIDTFRQAWPGKTMHERRLGETSRARLNPFYCYYGSVDTTILFVICVHAYWVRSGDDALLRSLWPQVDLALQWMSDYGDQDGDGFIEYAADPGQGLANQGWKDSWDAIMHEDGTFPRGPIALCEVQGYAYSAWRAGSEMATALGFQKRAEFCGSAAEVILARFDASFWQEDKGYYALALDGDKNPCRVRASNMVHLPWCEVVPAHRAASILADALSAPLFSGWGIRTLAEGEARYKPDLYHRGPCWPHEMAIAAWSASNVRSAGAVESILSATLETAKAFNYRLPELFCGYEREAGVAPVEYKSANLIQAWTAGIPFSLIQSALGIVVDGRTSHVTINPLGLPPEWGDVTVENVQVGAGSFSVKVSREASGKHSVKIVRSEGATFTIADNARE</sequence>
<dbReference type="InterPro" id="IPR032856">
    <property type="entry name" value="GDE_N_bis"/>
</dbReference>
<evidence type="ECO:0000313" key="5">
    <source>
        <dbReference type="EMBL" id="KDR36714.1"/>
    </source>
</evidence>
<keyword evidence="7" id="KW-1185">Reference proteome</keyword>
<comment type="caution">
    <text evidence="5">The sequence shown here is derived from an EMBL/GenBank/DDBJ whole genome shotgun (WGS) entry which is preliminary data.</text>
</comment>
<evidence type="ECO:0000313" key="4">
    <source>
        <dbReference type="EMBL" id="GGD78145.1"/>
    </source>
</evidence>
<protein>
    <submittedName>
        <fullName evidence="5">Amylo-alpha-1,6-glucosidase</fullName>
    </submittedName>
</protein>
<dbReference type="SUPFAM" id="SSF48208">
    <property type="entry name" value="Six-hairpin glycosidases"/>
    <property type="match status" value="1"/>
</dbReference>
<dbReference type="AlphaFoldDB" id="A0A069PA53"/>
<evidence type="ECO:0000313" key="6">
    <source>
        <dbReference type="Proteomes" id="UP000027439"/>
    </source>
</evidence>
<dbReference type="InterPro" id="IPR008928">
    <property type="entry name" value="6-hairpin_glycosidase_sf"/>
</dbReference>
<feature type="region of interest" description="Disordered" evidence="1">
    <location>
        <begin position="28"/>
        <end position="51"/>
    </location>
</feature>
<dbReference type="eggNOG" id="COG3408">
    <property type="taxonomic scope" value="Bacteria"/>
</dbReference>
<evidence type="ECO:0000259" key="3">
    <source>
        <dbReference type="Pfam" id="PF14742"/>
    </source>
</evidence>
<dbReference type="EMBL" id="BMEG01000005">
    <property type="protein sequence ID" value="GGD78145.1"/>
    <property type="molecule type" value="Genomic_DNA"/>
</dbReference>
<dbReference type="Proteomes" id="UP000597138">
    <property type="component" value="Unassembled WGS sequence"/>
</dbReference>
<gene>
    <name evidence="5" type="ORF">BG57_09995</name>
    <name evidence="4" type="ORF">GCM10010985_35830</name>
</gene>
<dbReference type="RefSeq" id="WP_052005580.1">
    <property type="nucleotide sequence ID" value="NZ_BMEG01000005.1"/>
</dbReference>
<dbReference type="Gene3D" id="1.50.10.10">
    <property type="match status" value="1"/>
</dbReference>
<name>A0A069PA53_9BURK</name>
<reference evidence="4" key="4">
    <citation type="submission" date="2024-05" db="EMBL/GenBank/DDBJ databases">
        <authorList>
            <person name="Sun Q."/>
            <person name="Zhou Y."/>
        </authorList>
    </citation>
    <scope>NUCLEOTIDE SEQUENCE</scope>
    <source>
        <strain evidence="4">CGMCC 1.11013</strain>
    </source>
</reference>
<organism evidence="5 6">
    <name type="scientific">Caballeronia grimmiae</name>
    <dbReference type="NCBI Taxonomy" id="1071679"/>
    <lineage>
        <taxon>Bacteria</taxon>
        <taxon>Pseudomonadati</taxon>
        <taxon>Pseudomonadota</taxon>
        <taxon>Betaproteobacteria</taxon>
        <taxon>Burkholderiales</taxon>
        <taxon>Burkholderiaceae</taxon>
        <taxon>Caballeronia</taxon>
    </lineage>
</organism>
<dbReference type="Pfam" id="PF14742">
    <property type="entry name" value="GDE_N_bis"/>
    <property type="match status" value="1"/>
</dbReference>
<evidence type="ECO:0000313" key="7">
    <source>
        <dbReference type="Proteomes" id="UP000597138"/>
    </source>
</evidence>
<feature type="domain" description="Glycogen debranching enzyme C-terminal" evidence="2">
    <location>
        <begin position="347"/>
        <end position="680"/>
    </location>
</feature>
<reference evidence="5 6" key="2">
    <citation type="submission" date="2014-03" db="EMBL/GenBank/DDBJ databases">
        <title>Draft Genome Sequences of Four Burkholderia Strains.</title>
        <authorList>
            <person name="Liu X.Y."/>
            <person name="Li C.X."/>
            <person name="Xu J.H."/>
        </authorList>
    </citation>
    <scope>NUCLEOTIDE SEQUENCE [LARGE SCALE GENOMIC DNA]</scope>
    <source>
        <strain evidence="5 6">R27</strain>
    </source>
</reference>
<accession>A0A069PA53</accession>
<evidence type="ECO:0000259" key="2">
    <source>
        <dbReference type="Pfam" id="PF06202"/>
    </source>
</evidence>
<dbReference type="Proteomes" id="UP000027439">
    <property type="component" value="Unassembled WGS sequence"/>
</dbReference>
<dbReference type="InterPro" id="IPR012341">
    <property type="entry name" value="6hp_glycosidase-like_sf"/>
</dbReference>
<dbReference type="Pfam" id="PF06202">
    <property type="entry name" value="GDE_C"/>
    <property type="match status" value="1"/>
</dbReference>
<dbReference type="STRING" id="1071679.BG57_09995"/>
<feature type="domain" description="Putative glycogen debranching enzyme N-terminal" evidence="3">
    <location>
        <begin position="103"/>
        <end position="280"/>
    </location>
</feature>
<reference evidence="4" key="1">
    <citation type="journal article" date="2014" name="Int. J. Syst. Evol. Microbiol.">
        <title>Complete genome of a new Firmicutes species belonging to the dominant human colonic microbiota ('Ruminococcus bicirculans') reveals two chromosomes and a selective capacity to utilize plant glucans.</title>
        <authorList>
            <consortium name="NISC Comparative Sequencing Program"/>
            <person name="Wegmann U."/>
            <person name="Louis P."/>
            <person name="Goesmann A."/>
            <person name="Henrissat B."/>
            <person name="Duncan S.H."/>
            <person name="Flint H.J."/>
        </authorList>
    </citation>
    <scope>NUCLEOTIDE SEQUENCE</scope>
    <source>
        <strain evidence="4">CGMCC 1.11013</strain>
    </source>
</reference>
<dbReference type="OrthoDB" id="9759959at2"/>
<proteinExistence type="predicted"/>
<reference evidence="7" key="3">
    <citation type="journal article" date="2019" name="Int. J. Syst. Evol. Microbiol.">
        <title>The Global Catalogue of Microorganisms (GCM) 10K type strain sequencing project: providing services to taxonomists for standard genome sequencing and annotation.</title>
        <authorList>
            <consortium name="The Broad Institute Genomics Platform"/>
            <consortium name="The Broad Institute Genome Sequencing Center for Infectious Disease"/>
            <person name="Wu L."/>
            <person name="Ma J."/>
        </authorList>
    </citation>
    <scope>NUCLEOTIDE SEQUENCE [LARGE SCALE GENOMIC DNA]</scope>
    <source>
        <strain evidence="7">CGMCC 1.11013</strain>
    </source>
</reference>
<dbReference type="InterPro" id="IPR032790">
    <property type="entry name" value="GDE_C"/>
</dbReference>
<dbReference type="EMBL" id="JFHE01000002">
    <property type="protein sequence ID" value="KDR36714.1"/>
    <property type="molecule type" value="Genomic_DNA"/>
</dbReference>
<dbReference type="GO" id="GO:0005975">
    <property type="term" value="P:carbohydrate metabolic process"/>
    <property type="evidence" value="ECO:0007669"/>
    <property type="project" value="InterPro"/>
</dbReference>
<evidence type="ECO:0000256" key="1">
    <source>
        <dbReference type="SAM" id="MobiDB-lite"/>
    </source>
</evidence>